<comment type="caution">
    <text evidence="1">The sequence shown here is derived from an EMBL/GenBank/DDBJ whole genome shotgun (WGS) entry which is preliminary data.</text>
</comment>
<dbReference type="Proteomes" id="UP000814033">
    <property type="component" value="Unassembled WGS sequence"/>
</dbReference>
<accession>A0ACB8RMJ4</accession>
<dbReference type="EMBL" id="MU275964">
    <property type="protein sequence ID" value="KAI0045022.1"/>
    <property type="molecule type" value="Genomic_DNA"/>
</dbReference>
<protein>
    <submittedName>
        <fullName evidence="1">Uncharacterized protein</fullName>
    </submittedName>
</protein>
<reference evidence="1" key="1">
    <citation type="submission" date="2021-02" db="EMBL/GenBank/DDBJ databases">
        <authorList>
            <consortium name="DOE Joint Genome Institute"/>
            <person name="Ahrendt S."/>
            <person name="Looney B.P."/>
            <person name="Miyauchi S."/>
            <person name="Morin E."/>
            <person name="Drula E."/>
            <person name="Courty P.E."/>
            <person name="Chicoki N."/>
            <person name="Fauchery L."/>
            <person name="Kohler A."/>
            <person name="Kuo A."/>
            <person name="Labutti K."/>
            <person name="Pangilinan J."/>
            <person name="Lipzen A."/>
            <person name="Riley R."/>
            <person name="Andreopoulos W."/>
            <person name="He G."/>
            <person name="Johnson J."/>
            <person name="Barry K.W."/>
            <person name="Grigoriev I.V."/>
            <person name="Nagy L."/>
            <person name="Hibbett D."/>
            <person name="Henrissat B."/>
            <person name="Matheny P.B."/>
            <person name="Labbe J."/>
            <person name="Martin F."/>
        </authorList>
    </citation>
    <scope>NUCLEOTIDE SEQUENCE</scope>
    <source>
        <strain evidence="1">FP105234-sp</strain>
    </source>
</reference>
<keyword evidence="2" id="KW-1185">Reference proteome</keyword>
<name>A0ACB8RMJ4_9AGAM</name>
<evidence type="ECO:0000313" key="2">
    <source>
        <dbReference type="Proteomes" id="UP000814033"/>
    </source>
</evidence>
<gene>
    <name evidence="1" type="ORF">FA95DRAFT_1496145</name>
</gene>
<organism evidence="1 2">
    <name type="scientific">Auriscalpium vulgare</name>
    <dbReference type="NCBI Taxonomy" id="40419"/>
    <lineage>
        <taxon>Eukaryota</taxon>
        <taxon>Fungi</taxon>
        <taxon>Dikarya</taxon>
        <taxon>Basidiomycota</taxon>
        <taxon>Agaricomycotina</taxon>
        <taxon>Agaricomycetes</taxon>
        <taxon>Russulales</taxon>
        <taxon>Auriscalpiaceae</taxon>
        <taxon>Auriscalpium</taxon>
    </lineage>
</organism>
<evidence type="ECO:0000313" key="1">
    <source>
        <dbReference type="EMBL" id="KAI0045022.1"/>
    </source>
</evidence>
<reference evidence="1" key="2">
    <citation type="journal article" date="2022" name="New Phytol.">
        <title>Evolutionary transition to the ectomycorrhizal habit in the genomes of a hyperdiverse lineage of mushroom-forming fungi.</title>
        <authorList>
            <person name="Looney B."/>
            <person name="Miyauchi S."/>
            <person name="Morin E."/>
            <person name="Drula E."/>
            <person name="Courty P.E."/>
            <person name="Kohler A."/>
            <person name="Kuo A."/>
            <person name="LaButti K."/>
            <person name="Pangilinan J."/>
            <person name="Lipzen A."/>
            <person name="Riley R."/>
            <person name="Andreopoulos W."/>
            <person name="He G."/>
            <person name="Johnson J."/>
            <person name="Nolan M."/>
            <person name="Tritt A."/>
            <person name="Barry K.W."/>
            <person name="Grigoriev I.V."/>
            <person name="Nagy L.G."/>
            <person name="Hibbett D."/>
            <person name="Henrissat B."/>
            <person name="Matheny P.B."/>
            <person name="Labbe J."/>
            <person name="Martin F.M."/>
        </authorList>
    </citation>
    <scope>NUCLEOTIDE SEQUENCE</scope>
    <source>
        <strain evidence="1">FP105234-sp</strain>
    </source>
</reference>
<proteinExistence type="predicted"/>
<sequence length="348" mass="38880">MTNYENTKSPHAHASPTEGPEGTADNSTLLLHEFPWLGRQPFLESKGYMLRPRLRPGWTPSWISNGKDPALCEDNYPSPMRILVTDATRIADGKLVCIKKISTGNKESNTALLLRSKQRREDPRNHSVPILDVLEDPDDSAVSYMVMPFFHPMDDPPFESVDEIVDFVDQVLEGLAFMHEQGVAHRDCSPSNIMMDAAAMFPCGFHPALNGLLPDASGPVAPTMISRSKAGVRYYFVDYDISSRNAPGHPEEVTGTEGRDEEVPELAEDVAYNPFKVDVFSMGNLLKHEFHERFSNVDFLAPLLNEMMIEDPMHRPTAEEALRQWRSIRADVADTNAPLTRGQEASGE</sequence>